<reference evidence="1" key="1">
    <citation type="submission" date="2023-05" db="EMBL/GenBank/DDBJ databases">
        <title>Metabolic capabilities are highly conserved among human nasal-associated Corynebacterium species in pangenomic analyses.</title>
        <authorList>
            <person name="Tran T.H."/>
            <person name="Roberts A.Q."/>
            <person name="Escapa I.F."/>
            <person name="Gao W."/>
            <person name="Conlan S."/>
            <person name="Kong H."/>
            <person name="Segre J.A."/>
            <person name="Kelly M.S."/>
            <person name="Lemon K.P."/>
        </authorList>
    </citation>
    <scope>NUCLEOTIDE SEQUENCE</scope>
    <source>
        <strain evidence="1">KPL2654</strain>
    </source>
</reference>
<protein>
    <recommendedName>
        <fullName evidence="3">Transposase</fullName>
    </recommendedName>
</protein>
<comment type="caution">
    <text evidence="1">The sequence shown here is derived from an EMBL/GenBank/DDBJ whole genome shotgun (WGS) entry which is preliminary data.</text>
</comment>
<dbReference type="AlphaFoldDB" id="A0AAP4BVW6"/>
<sequence length="126" mass="14512">MSRSEARRFKELQEENAKLTRLLGVVELEKGATQRSVRRQKILTPARKYEAIDDAVSVGYSVRFTCRVVGVSRAGYYNACPRHQQPSVDKYAGLRSWLVTFAGEHRRWGYSVRLGESPAGWFYLWP</sequence>
<dbReference type="RefSeq" id="WP_284590059.1">
    <property type="nucleotide sequence ID" value="NZ_JASNVP010000029.1"/>
</dbReference>
<gene>
    <name evidence="1" type="ORF">QPX54_11735</name>
</gene>
<organism evidence="1 2">
    <name type="scientific">Corynebacterium propinquum</name>
    <dbReference type="NCBI Taxonomy" id="43769"/>
    <lineage>
        <taxon>Bacteria</taxon>
        <taxon>Bacillati</taxon>
        <taxon>Actinomycetota</taxon>
        <taxon>Actinomycetes</taxon>
        <taxon>Mycobacteriales</taxon>
        <taxon>Corynebacteriaceae</taxon>
        <taxon>Corynebacterium</taxon>
    </lineage>
</organism>
<evidence type="ECO:0008006" key="3">
    <source>
        <dbReference type="Google" id="ProtNLM"/>
    </source>
</evidence>
<accession>A0AAP4BVW6</accession>
<evidence type="ECO:0000313" key="1">
    <source>
        <dbReference type="EMBL" id="MDK4327162.1"/>
    </source>
</evidence>
<name>A0AAP4BVW6_9CORY</name>
<dbReference type="Proteomes" id="UP001226160">
    <property type="component" value="Unassembled WGS sequence"/>
</dbReference>
<evidence type="ECO:0000313" key="2">
    <source>
        <dbReference type="Proteomes" id="UP001226160"/>
    </source>
</evidence>
<dbReference type="EMBL" id="JASNVP010000029">
    <property type="protein sequence ID" value="MDK4327162.1"/>
    <property type="molecule type" value="Genomic_DNA"/>
</dbReference>
<proteinExistence type="predicted"/>